<accession>A0A1V2JT19</accession>
<gene>
    <name evidence="2" type="ORF">BLL37_04590</name>
</gene>
<evidence type="ECO:0000256" key="1">
    <source>
        <dbReference type="SAM" id="Phobius"/>
    </source>
</evidence>
<comment type="caution">
    <text evidence="2">The sequence shown here is derived from an EMBL/GenBank/DDBJ whole genome shotgun (WGS) entry which is preliminary data.</text>
</comment>
<name>A0A1V2JT19_PSEAZ</name>
<dbReference type="AlphaFoldDB" id="A0A1V2JT19"/>
<feature type="transmembrane region" description="Helical" evidence="1">
    <location>
        <begin position="55"/>
        <end position="72"/>
    </location>
</feature>
<reference evidence="2 3" key="1">
    <citation type="submission" date="2016-10" db="EMBL/GenBank/DDBJ databases">
        <title>Pseudomonas lactis sp. nov. and Pseudomonas paralactis sp. nov., isolated from bovine raw milk.</title>
        <authorList>
            <person name="Von Neubeck M."/>
            <person name="Huptas C."/>
            <person name="Glueck C."/>
            <person name="Krewinkel M."/>
            <person name="Stoeckel M."/>
            <person name="Stressler T."/>
            <person name="Fischer L."/>
            <person name="Hinrichs J."/>
            <person name="Scherer S."/>
            <person name="Wenning M."/>
        </authorList>
    </citation>
    <scope>NUCLEOTIDE SEQUENCE [LARGE SCALE GENOMIC DNA]</scope>
    <source>
        <strain evidence="2 3">DSM 18862</strain>
    </source>
</reference>
<organism evidence="2 3">
    <name type="scientific">Pseudomonas azotoformans</name>
    <dbReference type="NCBI Taxonomy" id="47878"/>
    <lineage>
        <taxon>Bacteria</taxon>
        <taxon>Pseudomonadati</taxon>
        <taxon>Pseudomonadota</taxon>
        <taxon>Gammaproteobacteria</taxon>
        <taxon>Pseudomonadales</taxon>
        <taxon>Pseudomonadaceae</taxon>
        <taxon>Pseudomonas</taxon>
    </lineage>
</organism>
<keyword evidence="1" id="KW-0812">Transmembrane</keyword>
<proteinExistence type="predicted"/>
<dbReference type="Proteomes" id="UP000188559">
    <property type="component" value="Unassembled WGS sequence"/>
</dbReference>
<feature type="transmembrane region" description="Helical" evidence="1">
    <location>
        <begin position="78"/>
        <end position="95"/>
    </location>
</feature>
<keyword evidence="3" id="KW-1185">Reference proteome</keyword>
<dbReference type="RefSeq" id="WP_071492790.1">
    <property type="nucleotide sequence ID" value="NZ_LT629702.1"/>
</dbReference>
<sequence>MTQPSDPLSDLASTLSQEYADSREAQRERAIAELEQVIHRVPEQTEFTNSRRYKVRGPLFLLIALGLLGFGLHRGYNGLAVCAAVMAVVFVLLTWQHRNAGQHAFMRLTRRQLFVDTLSAPVDLVEIADVSVSEEGWLTVQKLILRPGAPLPVHRATRQLFGNQALALNKPQPQILIQSAGLMHEGHTLDDDQIAGILNAYCQAAQAQQHLDALRQGTQRDSGAVVR</sequence>
<keyword evidence="1" id="KW-0472">Membrane</keyword>
<keyword evidence="1" id="KW-1133">Transmembrane helix</keyword>
<dbReference type="GeneID" id="57374962"/>
<evidence type="ECO:0000313" key="2">
    <source>
        <dbReference type="EMBL" id="ONH48652.1"/>
    </source>
</evidence>
<protein>
    <submittedName>
        <fullName evidence="2">Uncharacterized protein</fullName>
    </submittedName>
</protein>
<dbReference type="EMBL" id="MNPV01000001">
    <property type="protein sequence ID" value="ONH48652.1"/>
    <property type="molecule type" value="Genomic_DNA"/>
</dbReference>
<evidence type="ECO:0000313" key="3">
    <source>
        <dbReference type="Proteomes" id="UP000188559"/>
    </source>
</evidence>